<protein>
    <recommendedName>
        <fullName evidence="1">CS domain-containing protein</fullName>
    </recommendedName>
</protein>
<evidence type="ECO:0000313" key="2">
    <source>
        <dbReference type="EMBL" id="CAG9335622.1"/>
    </source>
</evidence>
<dbReference type="SUPFAM" id="SSF49764">
    <property type="entry name" value="HSP20-like chaperones"/>
    <property type="match status" value="1"/>
</dbReference>
<dbReference type="PANTHER" id="PTHR13164">
    <property type="entry name" value="CALICYLIN BINDING PROTEIN"/>
    <property type="match status" value="1"/>
</dbReference>
<dbReference type="InterPro" id="IPR052289">
    <property type="entry name" value="Calcyclin-binding_UBL-bridge"/>
</dbReference>
<keyword evidence="3" id="KW-1185">Reference proteome</keyword>
<dbReference type="InterPro" id="IPR008978">
    <property type="entry name" value="HSP20-like_chaperone"/>
</dbReference>
<feature type="domain" description="CS" evidence="1">
    <location>
        <begin position="90"/>
        <end position="185"/>
    </location>
</feature>
<dbReference type="Pfam" id="PF04969">
    <property type="entry name" value="CS"/>
    <property type="match status" value="1"/>
</dbReference>
<gene>
    <name evidence="2" type="ORF">BSTOLATCC_MIC64087</name>
</gene>
<dbReference type="Gene3D" id="2.60.40.790">
    <property type="match status" value="1"/>
</dbReference>
<name>A0AAU9KEC6_9CILI</name>
<dbReference type="PANTHER" id="PTHR13164:SF3">
    <property type="entry name" value="CALCYCLIN-BINDING PROTEIN"/>
    <property type="match status" value="1"/>
</dbReference>
<sequence>MKLYAHYRENTYTVILEPHRSVGYLAGLIAGLTSNCSIWISKFPSGQEISENIAISSFFDENDDVWVVRSEESKAPISVGNKPKEALEYLSLSQYSFYESGKMWVKVDVPFEGIGAHPKELISHEFGERYFGFSIRNFKGKNYKFFVPKLQCKINPEKSKIAIMSGSIRVSLYKDKENDNWFSLFKAKTIGGDDD</sequence>
<evidence type="ECO:0000313" key="3">
    <source>
        <dbReference type="Proteomes" id="UP001162131"/>
    </source>
</evidence>
<dbReference type="EMBL" id="CAJZBQ010000062">
    <property type="protein sequence ID" value="CAG9335622.1"/>
    <property type="molecule type" value="Genomic_DNA"/>
</dbReference>
<dbReference type="PROSITE" id="PS51203">
    <property type="entry name" value="CS"/>
    <property type="match status" value="1"/>
</dbReference>
<accession>A0AAU9KEC6</accession>
<dbReference type="Proteomes" id="UP001162131">
    <property type="component" value="Unassembled WGS sequence"/>
</dbReference>
<dbReference type="AlphaFoldDB" id="A0AAU9KEC6"/>
<reference evidence="2" key="1">
    <citation type="submission" date="2021-09" db="EMBL/GenBank/DDBJ databases">
        <authorList>
            <consortium name="AG Swart"/>
            <person name="Singh M."/>
            <person name="Singh A."/>
            <person name="Seah K."/>
            <person name="Emmerich C."/>
        </authorList>
    </citation>
    <scope>NUCLEOTIDE SEQUENCE</scope>
    <source>
        <strain evidence="2">ATCC30299</strain>
    </source>
</reference>
<evidence type="ECO:0000259" key="1">
    <source>
        <dbReference type="PROSITE" id="PS51203"/>
    </source>
</evidence>
<proteinExistence type="predicted"/>
<organism evidence="2 3">
    <name type="scientific">Blepharisma stoltei</name>
    <dbReference type="NCBI Taxonomy" id="1481888"/>
    <lineage>
        <taxon>Eukaryota</taxon>
        <taxon>Sar</taxon>
        <taxon>Alveolata</taxon>
        <taxon>Ciliophora</taxon>
        <taxon>Postciliodesmatophora</taxon>
        <taxon>Heterotrichea</taxon>
        <taxon>Heterotrichida</taxon>
        <taxon>Blepharismidae</taxon>
        <taxon>Blepharisma</taxon>
    </lineage>
</organism>
<dbReference type="GO" id="GO:0005634">
    <property type="term" value="C:nucleus"/>
    <property type="evidence" value="ECO:0007669"/>
    <property type="project" value="TreeGrafter"/>
</dbReference>
<comment type="caution">
    <text evidence="2">The sequence shown here is derived from an EMBL/GenBank/DDBJ whole genome shotgun (WGS) entry which is preliminary data.</text>
</comment>
<dbReference type="InterPro" id="IPR007052">
    <property type="entry name" value="CS_dom"/>
</dbReference>